<dbReference type="InterPro" id="IPR015847">
    <property type="entry name" value="ExoRNase_PH_dom2"/>
</dbReference>
<dbReference type="InterPro" id="IPR001247">
    <property type="entry name" value="ExoRNase_PH_dom1"/>
</dbReference>
<evidence type="ECO:0000256" key="1">
    <source>
        <dbReference type="ARBA" id="ARBA00004123"/>
    </source>
</evidence>
<dbReference type="GO" id="GO:0071051">
    <property type="term" value="P:poly(A)-dependent snoRNA 3'-end processing"/>
    <property type="evidence" value="ECO:0007669"/>
    <property type="project" value="TreeGrafter"/>
</dbReference>
<dbReference type="GO" id="GO:0071028">
    <property type="term" value="P:nuclear mRNA surveillance"/>
    <property type="evidence" value="ECO:0007669"/>
    <property type="project" value="TreeGrafter"/>
</dbReference>
<dbReference type="EMBL" id="JAEHOE010000187">
    <property type="protein sequence ID" value="KAG2483161.1"/>
    <property type="molecule type" value="Genomic_DNA"/>
</dbReference>
<keyword evidence="12" id="KW-1185">Reference proteome</keyword>
<organism evidence="11 12">
    <name type="scientific">Edaphochlamys debaryana</name>
    <dbReference type="NCBI Taxonomy" id="47281"/>
    <lineage>
        <taxon>Eukaryota</taxon>
        <taxon>Viridiplantae</taxon>
        <taxon>Chlorophyta</taxon>
        <taxon>core chlorophytes</taxon>
        <taxon>Chlorophyceae</taxon>
        <taxon>CS clade</taxon>
        <taxon>Chlamydomonadales</taxon>
        <taxon>Chlamydomonadales incertae sedis</taxon>
        <taxon>Edaphochlamys</taxon>
    </lineage>
</organism>
<evidence type="ECO:0000256" key="5">
    <source>
        <dbReference type="ARBA" id="ARBA00022552"/>
    </source>
</evidence>
<keyword evidence="4" id="KW-0963">Cytoplasm</keyword>
<evidence type="ECO:0000259" key="9">
    <source>
        <dbReference type="Pfam" id="PF01138"/>
    </source>
</evidence>
<dbReference type="InterPro" id="IPR027408">
    <property type="entry name" value="PNPase/RNase_PH_dom_sf"/>
</dbReference>
<dbReference type="Proteomes" id="UP000612055">
    <property type="component" value="Unassembled WGS sequence"/>
</dbReference>
<evidence type="ECO:0000256" key="2">
    <source>
        <dbReference type="ARBA" id="ARBA00004496"/>
    </source>
</evidence>
<dbReference type="Pfam" id="PF01138">
    <property type="entry name" value="RNase_PH"/>
    <property type="match status" value="1"/>
</dbReference>
<comment type="similarity">
    <text evidence="3">Belongs to the RNase PH family.</text>
</comment>
<keyword evidence="7" id="KW-0694">RNA-binding</keyword>
<evidence type="ECO:0000256" key="7">
    <source>
        <dbReference type="ARBA" id="ARBA00022884"/>
    </source>
</evidence>
<dbReference type="PANTHER" id="PTHR11953">
    <property type="entry name" value="EXOSOME COMPLEX COMPONENT"/>
    <property type="match status" value="1"/>
</dbReference>
<dbReference type="GO" id="GO:0003723">
    <property type="term" value="F:RNA binding"/>
    <property type="evidence" value="ECO:0007669"/>
    <property type="project" value="UniProtKB-KW"/>
</dbReference>
<dbReference type="GO" id="GO:0034475">
    <property type="term" value="P:U4 snRNA 3'-end processing"/>
    <property type="evidence" value="ECO:0007669"/>
    <property type="project" value="TreeGrafter"/>
</dbReference>
<gene>
    <name evidence="11" type="ORF">HYH03_017953</name>
</gene>
<dbReference type="SUPFAM" id="SSF54211">
    <property type="entry name" value="Ribosomal protein S5 domain 2-like"/>
    <property type="match status" value="1"/>
</dbReference>
<accession>A0A836BNE1</accession>
<evidence type="ECO:0000256" key="6">
    <source>
        <dbReference type="ARBA" id="ARBA00022835"/>
    </source>
</evidence>
<name>A0A836BNE1_9CHLO</name>
<keyword evidence="5" id="KW-0698">rRNA processing</keyword>
<comment type="subcellular location">
    <subcellularLocation>
        <location evidence="2">Cytoplasm</location>
    </subcellularLocation>
    <subcellularLocation>
        <location evidence="1">Nucleus</location>
    </subcellularLocation>
</comment>
<dbReference type="PANTHER" id="PTHR11953:SF2">
    <property type="entry name" value="EXOSOME COMPLEX COMPONENT MTR3"/>
    <property type="match status" value="1"/>
</dbReference>
<evidence type="ECO:0000313" key="12">
    <source>
        <dbReference type="Proteomes" id="UP000612055"/>
    </source>
</evidence>
<dbReference type="InterPro" id="IPR050080">
    <property type="entry name" value="RNase_PH"/>
</dbReference>
<evidence type="ECO:0000256" key="8">
    <source>
        <dbReference type="ARBA" id="ARBA00023242"/>
    </source>
</evidence>
<dbReference type="GO" id="GO:0016075">
    <property type="term" value="P:rRNA catabolic process"/>
    <property type="evidence" value="ECO:0007669"/>
    <property type="project" value="TreeGrafter"/>
</dbReference>
<dbReference type="Pfam" id="PF03725">
    <property type="entry name" value="RNase_PH_C"/>
    <property type="match status" value="1"/>
</dbReference>
<dbReference type="AlphaFoldDB" id="A0A836BNE1"/>
<keyword evidence="6" id="KW-0271">Exosome</keyword>
<protein>
    <submittedName>
        <fullName evidence="11">Uncharacterized protein</fullName>
    </submittedName>
</protein>
<evidence type="ECO:0000256" key="3">
    <source>
        <dbReference type="ARBA" id="ARBA00006678"/>
    </source>
</evidence>
<dbReference type="InterPro" id="IPR020568">
    <property type="entry name" value="Ribosomal_Su5_D2-typ_SF"/>
</dbReference>
<evidence type="ECO:0000313" key="11">
    <source>
        <dbReference type="EMBL" id="KAG2483161.1"/>
    </source>
</evidence>
<dbReference type="OrthoDB" id="27298at2759"/>
<keyword evidence="8" id="KW-0539">Nucleus</keyword>
<feature type="domain" description="Exoribonuclease phosphorolytic" evidence="9">
    <location>
        <begin position="1"/>
        <end position="101"/>
    </location>
</feature>
<dbReference type="GO" id="GO:0005730">
    <property type="term" value="C:nucleolus"/>
    <property type="evidence" value="ECO:0007669"/>
    <property type="project" value="TreeGrafter"/>
</dbReference>
<evidence type="ECO:0000256" key="4">
    <source>
        <dbReference type="ARBA" id="ARBA00022490"/>
    </source>
</evidence>
<feature type="domain" description="Exoribonuclease phosphorolytic" evidence="10">
    <location>
        <begin position="104"/>
        <end position="167"/>
    </location>
</feature>
<dbReference type="Gene3D" id="3.30.230.70">
    <property type="entry name" value="GHMP Kinase, N-terminal domain"/>
    <property type="match status" value="1"/>
</dbReference>
<dbReference type="GO" id="GO:0000177">
    <property type="term" value="C:cytoplasmic exosome (RNase complex)"/>
    <property type="evidence" value="ECO:0007669"/>
    <property type="project" value="TreeGrafter"/>
</dbReference>
<dbReference type="SUPFAM" id="SSF55666">
    <property type="entry name" value="Ribonuclease PH domain 2-like"/>
    <property type="match status" value="1"/>
</dbReference>
<dbReference type="GO" id="GO:0000176">
    <property type="term" value="C:nuclear exosome (RNase complex)"/>
    <property type="evidence" value="ECO:0007669"/>
    <property type="project" value="TreeGrafter"/>
</dbReference>
<sequence>MVGVFGPRQSEVKLGFTDTGRLNCEVRYTSFAAARASKAEQGQAEAAAAQALSQALEASAQLERFPKAVFDVSAMVLEAGGADAAVLVTAASAALADAGVELHDLVSAVQVVKCGGQLLLDPSLEEGGAAEGSLLLAAMASTGEVTHMEVRGRWGDGELREGLELALGGCGQLRGAVREALLAGMEERAGGA</sequence>
<dbReference type="GO" id="GO:0006364">
    <property type="term" value="P:rRNA processing"/>
    <property type="evidence" value="ECO:0007669"/>
    <property type="project" value="UniProtKB-KW"/>
</dbReference>
<dbReference type="InterPro" id="IPR036345">
    <property type="entry name" value="ExoRNase_PH_dom2_sf"/>
</dbReference>
<reference evidence="11" key="1">
    <citation type="journal article" date="2020" name="bioRxiv">
        <title>Comparative genomics of Chlamydomonas.</title>
        <authorList>
            <person name="Craig R.J."/>
            <person name="Hasan A.R."/>
            <person name="Ness R.W."/>
            <person name="Keightley P.D."/>
        </authorList>
    </citation>
    <scope>NUCLEOTIDE SEQUENCE</scope>
    <source>
        <strain evidence="11">CCAP 11/70</strain>
    </source>
</reference>
<comment type="caution">
    <text evidence="11">The sequence shown here is derived from an EMBL/GenBank/DDBJ whole genome shotgun (WGS) entry which is preliminary data.</text>
</comment>
<proteinExistence type="inferred from homology"/>
<evidence type="ECO:0000259" key="10">
    <source>
        <dbReference type="Pfam" id="PF03725"/>
    </source>
</evidence>